<gene>
    <name evidence="1" type="ORF">F383_10631</name>
</gene>
<accession>A0A0B0NST1</accession>
<sequence>MPDLLLDLCLVASKEKPREKLRDDAGSYSRSLFSDV</sequence>
<dbReference type="AlphaFoldDB" id="A0A0B0NST1"/>
<proteinExistence type="predicted"/>
<keyword evidence="2" id="KW-1185">Reference proteome</keyword>
<protein>
    <submittedName>
        <fullName evidence="1">Uncharacterized protein</fullName>
    </submittedName>
</protein>
<dbReference type="EMBL" id="KN404822">
    <property type="protein sequence ID" value="KHG15885.1"/>
    <property type="molecule type" value="Genomic_DNA"/>
</dbReference>
<reference evidence="2" key="1">
    <citation type="submission" date="2014-09" db="EMBL/GenBank/DDBJ databases">
        <authorList>
            <person name="Mudge J."/>
            <person name="Ramaraj T."/>
            <person name="Lindquist I.E."/>
            <person name="Bharti A.K."/>
            <person name="Sundararajan A."/>
            <person name="Cameron C.T."/>
            <person name="Woodward J.E."/>
            <person name="May G.D."/>
            <person name="Brubaker C."/>
            <person name="Broadhvest J."/>
            <person name="Wilkins T.A."/>
        </authorList>
    </citation>
    <scope>NUCLEOTIDE SEQUENCE</scope>
    <source>
        <strain evidence="2">cv. AKA8401</strain>
    </source>
</reference>
<organism evidence="1 2">
    <name type="scientific">Gossypium arboreum</name>
    <name type="common">Tree cotton</name>
    <name type="synonym">Gossypium nanking</name>
    <dbReference type="NCBI Taxonomy" id="29729"/>
    <lineage>
        <taxon>Eukaryota</taxon>
        <taxon>Viridiplantae</taxon>
        <taxon>Streptophyta</taxon>
        <taxon>Embryophyta</taxon>
        <taxon>Tracheophyta</taxon>
        <taxon>Spermatophyta</taxon>
        <taxon>Magnoliopsida</taxon>
        <taxon>eudicotyledons</taxon>
        <taxon>Gunneridae</taxon>
        <taxon>Pentapetalae</taxon>
        <taxon>rosids</taxon>
        <taxon>malvids</taxon>
        <taxon>Malvales</taxon>
        <taxon>Malvaceae</taxon>
        <taxon>Malvoideae</taxon>
        <taxon>Gossypium</taxon>
    </lineage>
</organism>
<evidence type="ECO:0000313" key="1">
    <source>
        <dbReference type="EMBL" id="KHG15885.1"/>
    </source>
</evidence>
<evidence type="ECO:0000313" key="2">
    <source>
        <dbReference type="Proteomes" id="UP000032142"/>
    </source>
</evidence>
<dbReference type="Proteomes" id="UP000032142">
    <property type="component" value="Unassembled WGS sequence"/>
</dbReference>
<name>A0A0B0NST1_GOSAR</name>